<sequence length="113" mass="13298">MLLVHIEVFVCSSVNNLFWRVRETQSDESSKKHHRDAFAFCECGACNQVWLIKNGFIEKNNIYSICAKCKRRNLNIIHVCMQAMYLFLELDDDIMQEMGILVKTINYDRICTK</sequence>
<keyword evidence="2" id="KW-1185">Reference proteome</keyword>
<name>A0A397HQA7_9GLOM</name>
<protein>
    <submittedName>
        <fullName evidence="1">Uncharacterized protein</fullName>
    </submittedName>
</protein>
<organism evidence="1 2">
    <name type="scientific">Diversispora epigaea</name>
    <dbReference type="NCBI Taxonomy" id="1348612"/>
    <lineage>
        <taxon>Eukaryota</taxon>
        <taxon>Fungi</taxon>
        <taxon>Fungi incertae sedis</taxon>
        <taxon>Mucoromycota</taxon>
        <taxon>Glomeromycotina</taxon>
        <taxon>Glomeromycetes</taxon>
        <taxon>Diversisporales</taxon>
        <taxon>Diversisporaceae</taxon>
        <taxon>Diversispora</taxon>
    </lineage>
</organism>
<evidence type="ECO:0000313" key="2">
    <source>
        <dbReference type="Proteomes" id="UP000266861"/>
    </source>
</evidence>
<reference evidence="1 2" key="1">
    <citation type="submission" date="2018-08" db="EMBL/GenBank/DDBJ databases">
        <title>Genome and evolution of the arbuscular mycorrhizal fungus Diversispora epigaea (formerly Glomus versiforme) and its bacterial endosymbionts.</title>
        <authorList>
            <person name="Sun X."/>
            <person name="Fei Z."/>
            <person name="Harrison M."/>
        </authorList>
    </citation>
    <scope>NUCLEOTIDE SEQUENCE [LARGE SCALE GENOMIC DNA]</scope>
    <source>
        <strain evidence="1 2">IT104</strain>
    </source>
</reference>
<dbReference type="AlphaFoldDB" id="A0A397HQA7"/>
<evidence type="ECO:0000313" key="1">
    <source>
        <dbReference type="EMBL" id="RHZ63484.1"/>
    </source>
</evidence>
<dbReference type="Proteomes" id="UP000266861">
    <property type="component" value="Unassembled WGS sequence"/>
</dbReference>
<accession>A0A397HQA7</accession>
<dbReference type="EMBL" id="PQFF01000301">
    <property type="protein sequence ID" value="RHZ63484.1"/>
    <property type="molecule type" value="Genomic_DNA"/>
</dbReference>
<proteinExistence type="predicted"/>
<comment type="caution">
    <text evidence="1">The sequence shown here is derived from an EMBL/GenBank/DDBJ whole genome shotgun (WGS) entry which is preliminary data.</text>
</comment>
<gene>
    <name evidence="1" type="ORF">Glove_329g62</name>
</gene>